<dbReference type="EMBL" id="VDGI01000004">
    <property type="protein sequence ID" value="TQR20612.1"/>
    <property type="molecule type" value="Genomic_DNA"/>
</dbReference>
<accession>A0A544TT30</accession>
<sequence>MEDEKMSIKKIAIGCLFVLLAGAAISIILNIKDTFVDKADEILVEDNNYSNIEVLSENASVKVLPAKDGKTKVEFSGKIKKKSNYIFNADVNGDTLYVELKEKRWNFIQFGFTSRNIQLIVYVPEKEYQSLKTEIDNGKIKTESIHANEISLETDNGLIDMNNIVADNVQVKTDNGQIRMEEVEGAIHAKTDNGRIILTSNNLDRSINLKTDNGLIQIQTDKEPTNATIDAQVDNGKIEVFGTSNKQTIFGNGENLIKLETDNGKITVKKQ</sequence>
<gene>
    <name evidence="2" type="ORF">FG384_05805</name>
</gene>
<dbReference type="InterPro" id="IPR025164">
    <property type="entry name" value="Toastrack_DUF4097"/>
</dbReference>
<evidence type="ECO:0000313" key="3">
    <source>
        <dbReference type="Proteomes" id="UP000316626"/>
    </source>
</evidence>
<dbReference type="OrthoDB" id="2588856at2"/>
<dbReference type="Gene3D" id="2.160.20.120">
    <property type="match status" value="1"/>
</dbReference>
<name>A0A544TT30_9BACI</name>
<keyword evidence="3" id="KW-1185">Reference proteome</keyword>
<dbReference type="Pfam" id="PF13349">
    <property type="entry name" value="DUF4097"/>
    <property type="match status" value="1"/>
</dbReference>
<feature type="domain" description="DUF4097" evidence="1">
    <location>
        <begin position="50"/>
        <end position="184"/>
    </location>
</feature>
<dbReference type="AlphaFoldDB" id="A0A544TT30"/>
<comment type="caution">
    <text evidence="2">The sequence shown here is derived from an EMBL/GenBank/DDBJ whole genome shotgun (WGS) entry which is preliminary data.</text>
</comment>
<evidence type="ECO:0000313" key="2">
    <source>
        <dbReference type="EMBL" id="TQR20612.1"/>
    </source>
</evidence>
<protein>
    <submittedName>
        <fullName evidence="2">DUF4097 domain-containing protein</fullName>
    </submittedName>
</protein>
<dbReference type="Proteomes" id="UP000316626">
    <property type="component" value="Unassembled WGS sequence"/>
</dbReference>
<proteinExistence type="predicted"/>
<reference evidence="2 3" key="1">
    <citation type="submission" date="2019-06" db="EMBL/GenBank/DDBJ databases">
        <title>Psychrobacillus vulpis sp. nov., a new species isolated from feces of a red fox that inhabits in The Tablas de Daimiel Natural Park, Albacete, Spain.</title>
        <authorList>
            <person name="Rodriguez M."/>
            <person name="Reina J.C."/>
            <person name="Bejar V."/>
            <person name="Llamas I."/>
        </authorList>
    </citation>
    <scope>NUCLEOTIDE SEQUENCE [LARGE SCALE GENOMIC DNA]</scope>
    <source>
        <strain evidence="2 3">Z8</strain>
    </source>
</reference>
<evidence type="ECO:0000259" key="1">
    <source>
        <dbReference type="Pfam" id="PF13349"/>
    </source>
</evidence>
<organism evidence="2 3">
    <name type="scientific">Psychrobacillus vulpis</name>
    <dbReference type="NCBI Taxonomy" id="2325572"/>
    <lineage>
        <taxon>Bacteria</taxon>
        <taxon>Bacillati</taxon>
        <taxon>Bacillota</taxon>
        <taxon>Bacilli</taxon>
        <taxon>Bacillales</taxon>
        <taxon>Bacillaceae</taxon>
        <taxon>Psychrobacillus</taxon>
    </lineage>
</organism>